<dbReference type="InterPro" id="IPR011659">
    <property type="entry name" value="WD40"/>
</dbReference>
<dbReference type="PANTHER" id="PTHR36842">
    <property type="entry name" value="PROTEIN TOLB HOMOLOG"/>
    <property type="match status" value="1"/>
</dbReference>
<protein>
    <recommendedName>
        <fullName evidence="4">TolB protein</fullName>
    </recommendedName>
</protein>
<evidence type="ECO:0000256" key="1">
    <source>
        <dbReference type="ARBA" id="ARBA00009820"/>
    </source>
</evidence>
<dbReference type="Proteomes" id="UP001251857">
    <property type="component" value="Unassembled WGS sequence"/>
</dbReference>
<dbReference type="EMBL" id="JAVRIB010000005">
    <property type="protein sequence ID" value="MDT0634599.1"/>
    <property type="molecule type" value="Genomic_DNA"/>
</dbReference>
<dbReference type="RefSeq" id="WP_311652391.1">
    <property type="nucleotide sequence ID" value="NZ_JAVRIB010000005.1"/>
</dbReference>
<dbReference type="PANTHER" id="PTHR36842:SF1">
    <property type="entry name" value="PROTEIN TOLB"/>
    <property type="match status" value="1"/>
</dbReference>
<proteinExistence type="inferred from homology"/>
<evidence type="ECO:0000313" key="2">
    <source>
        <dbReference type="EMBL" id="MDT0634599.1"/>
    </source>
</evidence>
<dbReference type="InterPro" id="IPR011042">
    <property type="entry name" value="6-blade_b-propeller_TolB-like"/>
</dbReference>
<accession>A0ABU3BZ68</accession>
<name>A0ABU3BZ68_9GAMM</name>
<organism evidence="2 3">
    <name type="scientific">Spectribacter hydrogenoxidans</name>
    <dbReference type="NCBI Taxonomy" id="3075608"/>
    <lineage>
        <taxon>Bacteria</taxon>
        <taxon>Pseudomonadati</taxon>
        <taxon>Pseudomonadota</taxon>
        <taxon>Gammaproteobacteria</taxon>
        <taxon>Salinisphaerales</taxon>
        <taxon>Salinisphaeraceae</taxon>
        <taxon>Spectribacter</taxon>
    </lineage>
</organism>
<comment type="similarity">
    <text evidence="1">Belongs to the TolB family.</text>
</comment>
<evidence type="ECO:0000313" key="3">
    <source>
        <dbReference type="Proteomes" id="UP001251857"/>
    </source>
</evidence>
<comment type="caution">
    <text evidence="2">The sequence shown here is derived from an EMBL/GenBank/DDBJ whole genome shotgun (WGS) entry which is preliminary data.</text>
</comment>
<dbReference type="SUPFAM" id="SSF82171">
    <property type="entry name" value="DPP6 N-terminal domain-like"/>
    <property type="match status" value="1"/>
</dbReference>
<dbReference type="Pfam" id="PF07676">
    <property type="entry name" value="PD40"/>
    <property type="match status" value="3"/>
</dbReference>
<reference evidence="2 3" key="1">
    <citation type="submission" date="2023-09" db="EMBL/GenBank/DDBJ databases">
        <authorList>
            <person name="Rey-Velasco X."/>
        </authorList>
    </citation>
    <scope>NUCLEOTIDE SEQUENCE [LARGE SCALE GENOMIC DNA]</scope>
    <source>
        <strain evidence="2 3">W335</strain>
    </source>
</reference>
<dbReference type="Gene3D" id="2.120.10.30">
    <property type="entry name" value="TolB, C-terminal domain"/>
    <property type="match status" value="3"/>
</dbReference>
<sequence length="318" mass="34274">MHQAAGWSDEYRRHAAGLLVGGVVALGTAGCGSADDTAAISPLNDHIVFESNRDDDNGPGHQELYLIRPDGTGLVRLTTTDEDEADPAISPDGRHIAYTRRPVGGDIYLMRADGSGARPLTTYAGSDFRPAWSPDGRRLVFASERSGRDELFVIDVDGQNRRRLTTRPDSNDWPSAGAFAPDGERVVFESWDRQHEFAALYTIPLAGGDATRLPVDLPIARAAAWSPDGNRIAFVGSRSRVTGHGLYVLTLDTGNLQQLTGLNFAATAPAWSPDGQQLVFENFRNGNNALFRIHADGTGLTEISPEDGGSPHWSPASR</sequence>
<dbReference type="Pfam" id="PF26549">
    <property type="entry name" value="Tricorn_N"/>
    <property type="match status" value="1"/>
</dbReference>
<gene>
    <name evidence="2" type="ORF">RM532_06480</name>
</gene>
<evidence type="ECO:0008006" key="4">
    <source>
        <dbReference type="Google" id="ProtNLM"/>
    </source>
</evidence>
<keyword evidence="3" id="KW-1185">Reference proteome</keyword>